<dbReference type="PANTHER" id="PTHR43563">
    <property type="entry name" value="AMINE OXIDASE"/>
    <property type="match status" value="1"/>
</dbReference>
<comment type="caution">
    <text evidence="5">The sequence shown here is derived from an EMBL/GenBank/DDBJ whole genome shotgun (WGS) entry which is preliminary data.</text>
</comment>
<feature type="domain" description="Amine oxidase" evidence="4">
    <location>
        <begin position="80"/>
        <end position="514"/>
    </location>
</feature>
<name>A0ABW0SRG1_9GAMM</name>
<dbReference type="EMBL" id="JBHSNM010000009">
    <property type="protein sequence ID" value="MFC5571498.1"/>
    <property type="molecule type" value="Genomic_DNA"/>
</dbReference>
<reference evidence="6" key="1">
    <citation type="journal article" date="2019" name="Int. J. Syst. Evol. Microbiol.">
        <title>The Global Catalogue of Microorganisms (GCM) 10K type strain sequencing project: providing services to taxonomists for standard genome sequencing and annotation.</title>
        <authorList>
            <consortium name="The Broad Institute Genomics Platform"/>
            <consortium name="The Broad Institute Genome Sequencing Center for Infectious Disease"/>
            <person name="Wu L."/>
            <person name="Ma J."/>
        </authorList>
    </citation>
    <scope>NUCLEOTIDE SEQUENCE [LARGE SCALE GENOMIC DNA]</scope>
    <source>
        <strain evidence="6">KACC 11407</strain>
    </source>
</reference>
<evidence type="ECO:0000256" key="3">
    <source>
        <dbReference type="ARBA" id="ARBA00023002"/>
    </source>
</evidence>
<keyword evidence="6" id="KW-1185">Reference proteome</keyword>
<dbReference type="InterPro" id="IPR050703">
    <property type="entry name" value="Flavin_MAO"/>
</dbReference>
<dbReference type="PANTHER" id="PTHR43563:SF1">
    <property type="entry name" value="AMINE OXIDASE [FLAVIN-CONTAINING] B"/>
    <property type="match status" value="1"/>
</dbReference>
<dbReference type="SUPFAM" id="SSF54373">
    <property type="entry name" value="FAD-linked reductases, C-terminal domain"/>
    <property type="match status" value="1"/>
</dbReference>
<keyword evidence="3" id="KW-0560">Oxidoreductase</keyword>
<comment type="similarity">
    <text evidence="2">Belongs to the flavin monoamine oxidase family.</text>
</comment>
<evidence type="ECO:0000259" key="4">
    <source>
        <dbReference type="Pfam" id="PF01593"/>
    </source>
</evidence>
<dbReference type="Gene3D" id="3.50.50.60">
    <property type="entry name" value="FAD/NAD(P)-binding domain"/>
    <property type="match status" value="1"/>
</dbReference>
<proteinExistence type="inferred from homology"/>
<dbReference type="InterPro" id="IPR036188">
    <property type="entry name" value="FAD/NAD-bd_sf"/>
</dbReference>
<evidence type="ECO:0000256" key="2">
    <source>
        <dbReference type="ARBA" id="ARBA00005995"/>
    </source>
</evidence>
<organism evidence="5 6">
    <name type="scientific">Lysobacter yangpyeongensis</name>
    <dbReference type="NCBI Taxonomy" id="346182"/>
    <lineage>
        <taxon>Bacteria</taxon>
        <taxon>Pseudomonadati</taxon>
        <taxon>Pseudomonadota</taxon>
        <taxon>Gammaproteobacteria</taxon>
        <taxon>Lysobacterales</taxon>
        <taxon>Lysobacteraceae</taxon>
        <taxon>Lysobacter</taxon>
    </lineage>
</organism>
<protein>
    <submittedName>
        <fullName evidence="5">Flavin monoamine oxidase family protein</fullName>
    </submittedName>
</protein>
<dbReference type="InterPro" id="IPR002937">
    <property type="entry name" value="Amino_oxidase"/>
</dbReference>
<dbReference type="RefSeq" id="WP_386756137.1">
    <property type="nucleotide sequence ID" value="NZ_JBHSNM010000009.1"/>
</dbReference>
<dbReference type="InterPro" id="IPR001613">
    <property type="entry name" value="Flavin_amine_oxidase"/>
</dbReference>
<accession>A0ABW0SRG1</accession>
<gene>
    <name evidence="5" type="ORF">ACFPN1_15670</name>
</gene>
<dbReference type="Gene3D" id="3.90.660.10">
    <property type="match status" value="1"/>
</dbReference>
<sequence>MARTPLFRLLQRAARIARAANRSPVSLDDFYGEGVASRVDAQRRRLVQGAGAAMLLSGCTHVARPLTGRDDEVAIVGAGIAGLTAAWRLRQAGVRVRVFEAQGRVGGRMLSLRNHFPDGQVIELGGELIDTGHTRIRTLASELELVLDDLLEGDTGSDAWYFDGRTIGEHEIVEAFVPVAQAIERDLAALGDGDLDYRDANPAFRALDTLSIAQWLDRNGVSGWLRRLIDVAYTTEMGLEIDQQSALNLLTFIGTDTDAFKVFGASDERFHVRGGNDLVVQRLGERLADAVETGQILEAVASRGDGYVLSFRSGSASREVVARQVILALPFTLLREVRIDAELPAHKRHAIAALAYGTNAKLMIGFDRRAWRAHGANGASMSDLPYQTTWETSRKQPGDSGVLTNFTGGNHGRALGDGSAKQQADAAVASLERVFPGVAAARAGAREARMHWPSQPWVRGSYACFRPGDWSSLRGVMGEAVGGLHFAGEHCALETQGFMEGGCESGEIAAREVMMQLGLARFPFPRLRKVAATA</sequence>
<evidence type="ECO:0000256" key="1">
    <source>
        <dbReference type="ARBA" id="ARBA00001974"/>
    </source>
</evidence>
<evidence type="ECO:0000313" key="5">
    <source>
        <dbReference type="EMBL" id="MFC5571498.1"/>
    </source>
</evidence>
<dbReference type="Proteomes" id="UP001596036">
    <property type="component" value="Unassembled WGS sequence"/>
</dbReference>
<dbReference type="PRINTS" id="PR00757">
    <property type="entry name" value="AMINEOXDASEF"/>
</dbReference>
<comment type="cofactor">
    <cofactor evidence="1">
        <name>FAD</name>
        <dbReference type="ChEBI" id="CHEBI:57692"/>
    </cofactor>
</comment>
<dbReference type="Pfam" id="PF01593">
    <property type="entry name" value="Amino_oxidase"/>
    <property type="match status" value="1"/>
</dbReference>
<dbReference type="SUPFAM" id="SSF51905">
    <property type="entry name" value="FAD/NAD(P)-binding domain"/>
    <property type="match status" value="1"/>
</dbReference>
<evidence type="ECO:0000313" key="6">
    <source>
        <dbReference type="Proteomes" id="UP001596036"/>
    </source>
</evidence>
<dbReference type="Gene3D" id="1.10.405.10">
    <property type="entry name" value="Guanine Nucleotide Dissociation Inhibitor, domain 1"/>
    <property type="match status" value="1"/>
</dbReference>